<proteinExistence type="predicted"/>
<dbReference type="Proteomes" id="UP001530400">
    <property type="component" value="Unassembled WGS sequence"/>
</dbReference>
<sequence length="359" mass="40937">MAIPGAMSEKVEIDHSSTSASDVMMNHEETLQQAIHLYQNDKILSATRLLQSIPSANYESIHHHIVKEGLIFQKLLDQSNDHHTSRTSAKEDEWFKQGEQHGRYNFCIYYKLSKENHLTCRIETPIHSDLLVPLLSVLNEMSRNQHINACSWLGCMKMMLNLLQLTELRQIGRCGQILLVETEVQWPLGSRQLLLKAVACDDIDTHIDVRDGDKPKIEGQTHGGKVLVRIESLCDQADKEELEGLEVPPTKKGYVRMEVQGGFVFEKCPLDHPMRESAGSQDDLVLVTFSFSVDPKLRIPQTLINFFVRTAIGHLWGMFLRVAEEVKDGKRPAHSKAIDKKREMLYNWVDERAAVMLES</sequence>
<gene>
    <name evidence="1" type="ORF">ACHAWO_005986</name>
</gene>
<keyword evidence="2" id="KW-1185">Reference proteome</keyword>
<evidence type="ECO:0000313" key="2">
    <source>
        <dbReference type="Proteomes" id="UP001530400"/>
    </source>
</evidence>
<dbReference type="Gene3D" id="3.30.530.20">
    <property type="match status" value="1"/>
</dbReference>
<reference evidence="1 2" key="1">
    <citation type="submission" date="2024-10" db="EMBL/GenBank/DDBJ databases">
        <title>Updated reference genomes for cyclostephanoid diatoms.</title>
        <authorList>
            <person name="Roberts W.R."/>
            <person name="Alverson A.J."/>
        </authorList>
    </citation>
    <scope>NUCLEOTIDE SEQUENCE [LARGE SCALE GENOMIC DNA]</scope>
    <source>
        <strain evidence="1 2">AJA010-31</strain>
    </source>
</reference>
<dbReference type="EMBL" id="JALLPJ020000454">
    <property type="protein sequence ID" value="KAL3791639.1"/>
    <property type="molecule type" value="Genomic_DNA"/>
</dbReference>
<accession>A0ABD3PVI3</accession>
<dbReference type="AlphaFoldDB" id="A0ABD3PVI3"/>
<organism evidence="1 2">
    <name type="scientific">Cyclotella atomus</name>
    <dbReference type="NCBI Taxonomy" id="382360"/>
    <lineage>
        <taxon>Eukaryota</taxon>
        <taxon>Sar</taxon>
        <taxon>Stramenopiles</taxon>
        <taxon>Ochrophyta</taxon>
        <taxon>Bacillariophyta</taxon>
        <taxon>Coscinodiscophyceae</taxon>
        <taxon>Thalassiosirophycidae</taxon>
        <taxon>Stephanodiscales</taxon>
        <taxon>Stephanodiscaceae</taxon>
        <taxon>Cyclotella</taxon>
    </lineage>
</organism>
<dbReference type="InterPro" id="IPR023393">
    <property type="entry name" value="START-like_dom_sf"/>
</dbReference>
<evidence type="ECO:0000313" key="1">
    <source>
        <dbReference type="EMBL" id="KAL3791639.1"/>
    </source>
</evidence>
<name>A0ABD3PVI3_9STRA</name>
<dbReference type="PANTHER" id="PTHR34560:SF1">
    <property type="entry name" value="START DOMAIN-CONTAINING PROTEIN"/>
    <property type="match status" value="1"/>
</dbReference>
<comment type="caution">
    <text evidence="1">The sequence shown here is derived from an EMBL/GenBank/DDBJ whole genome shotgun (WGS) entry which is preliminary data.</text>
</comment>
<dbReference type="SUPFAM" id="SSF55961">
    <property type="entry name" value="Bet v1-like"/>
    <property type="match status" value="1"/>
</dbReference>
<dbReference type="PANTHER" id="PTHR34560">
    <property type="entry name" value="POLYKETIDE CYCLASE/DEHYDRASE/LIPID TRANSPORT SUPERFAMILY PROTEIN"/>
    <property type="match status" value="1"/>
</dbReference>
<protein>
    <submittedName>
        <fullName evidence="1">Uncharacterized protein</fullName>
    </submittedName>
</protein>